<dbReference type="EMBL" id="JAANIU010005546">
    <property type="protein sequence ID" value="KAG1546921.1"/>
    <property type="molecule type" value="Genomic_DNA"/>
</dbReference>
<feature type="region of interest" description="Disordered" evidence="1">
    <location>
        <begin position="227"/>
        <end position="250"/>
    </location>
</feature>
<proteinExistence type="predicted"/>
<sequence>MRLRGRPTRLVGQHAGAAFQLQRSAVAIQVVARGRAEAQQQGVAVAGDGIEAEGLFRRQRQRLAVAGRARQAQAARAAGTGQRIVERVAGTGTRRGCRSLRTAARQGDLHHALLRRVADAGIGATLVAHFHADGAGRIGGCAGQGGLQALAIGFNLAEEIVVVPVALGHLQRAGVERRVRLDAGAVAIQVIARRDLELQLQLATFGGGGGQRERLVHRQQVLLIQREGRQREPQQGAQGGATRKQSLQSVSSRVCARIQSRYAGRPARVSTAMHSGSSYGCSSTIRAIASSTRLAVVFTSSCSSLSVGTSPAQR</sequence>
<evidence type="ECO:0000313" key="2">
    <source>
        <dbReference type="EMBL" id="KAG1546921.1"/>
    </source>
</evidence>
<organism evidence="2 3">
    <name type="scientific">Rhizopus delemar</name>
    <dbReference type="NCBI Taxonomy" id="936053"/>
    <lineage>
        <taxon>Eukaryota</taxon>
        <taxon>Fungi</taxon>
        <taxon>Fungi incertae sedis</taxon>
        <taxon>Mucoromycota</taxon>
        <taxon>Mucoromycotina</taxon>
        <taxon>Mucoromycetes</taxon>
        <taxon>Mucorales</taxon>
        <taxon>Mucorineae</taxon>
        <taxon>Rhizopodaceae</taxon>
        <taxon>Rhizopus</taxon>
    </lineage>
</organism>
<accession>A0A9P6YG00</accession>
<dbReference type="Proteomes" id="UP000740926">
    <property type="component" value="Unassembled WGS sequence"/>
</dbReference>
<name>A0A9P6YG00_9FUNG</name>
<protein>
    <submittedName>
        <fullName evidence="2">Uncharacterized protein</fullName>
    </submittedName>
</protein>
<evidence type="ECO:0000256" key="1">
    <source>
        <dbReference type="SAM" id="MobiDB-lite"/>
    </source>
</evidence>
<reference evidence="2 3" key="1">
    <citation type="journal article" date="2020" name="Microb. Genom.">
        <title>Genetic diversity of clinical and environmental Mucorales isolates obtained from an investigation of mucormycosis cases among solid organ transplant recipients.</title>
        <authorList>
            <person name="Nguyen M.H."/>
            <person name="Kaul D."/>
            <person name="Muto C."/>
            <person name="Cheng S.J."/>
            <person name="Richter R.A."/>
            <person name="Bruno V.M."/>
            <person name="Liu G."/>
            <person name="Beyhan S."/>
            <person name="Sundermann A.J."/>
            <person name="Mounaud S."/>
            <person name="Pasculle A.W."/>
            <person name="Nierman W.C."/>
            <person name="Driscoll E."/>
            <person name="Cumbie R."/>
            <person name="Clancy C.J."/>
            <person name="Dupont C.L."/>
        </authorList>
    </citation>
    <scope>NUCLEOTIDE SEQUENCE [LARGE SCALE GENOMIC DNA]</scope>
    <source>
        <strain evidence="2 3">GL24</strain>
    </source>
</reference>
<dbReference type="AlphaFoldDB" id="A0A9P6YG00"/>
<comment type="caution">
    <text evidence="2">The sequence shown here is derived from an EMBL/GenBank/DDBJ whole genome shotgun (WGS) entry which is preliminary data.</text>
</comment>
<gene>
    <name evidence="2" type="ORF">G6F50_013587</name>
</gene>
<keyword evidence="3" id="KW-1185">Reference proteome</keyword>
<evidence type="ECO:0000313" key="3">
    <source>
        <dbReference type="Proteomes" id="UP000740926"/>
    </source>
</evidence>